<keyword evidence="1 4" id="KW-0808">Transferase</keyword>
<keyword evidence="2" id="KW-0677">Repeat</keyword>
<dbReference type="EMBL" id="RBXT01000001">
    <property type="protein sequence ID" value="RKT79770.1"/>
    <property type="molecule type" value="Genomic_DNA"/>
</dbReference>
<evidence type="ECO:0000313" key="6">
    <source>
        <dbReference type="Proteomes" id="UP000590811"/>
    </source>
</evidence>
<sequence>MADGIRSRLVTAGRRRLGAVAYYGFASRLHPLLPGGRALRAALARGLCDGVGSRVNIAPGVRLAPGLRLHDDAGIGAGTVCTGPDRIELGERLIMGPQCLFVTNDHPVPPDGGRFWDQPARSAPIVVEADVFIGARVTVLPGVVIGRGAAVAAGAVVTRDVRPGAVVGGVPARELRHRLP</sequence>
<dbReference type="EC" id="2.3.1.79" evidence="3"/>
<evidence type="ECO:0000313" key="3">
    <source>
        <dbReference type="EMBL" id="MBB2987369.1"/>
    </source>
</evidence>
<evidence type="ECO:0000256" key="2">
    <source>
        <dbReference type="ARBA" id="ARBA00022737"/>
    </source>
</evidence>
<dbReference type="InterPro" id="IPR051159">
    <property type="entry name" value="Hexapeptide_acetyltransf"/>
</dbReference>
<proteinExistence type="predicted"/>
<protein>
    <submittedName>
        <fullName evidence="4">Maltose O-acetyltransferase</fullName>
        <ecNumber evidence="3">2.3.1.79</ecNumber>
    </submittedName>
</protein>
<dbReference type="AlphaFoldDB" id="A0A495XYU4"/>
<dbReference type="PROSITE" id="PS00101">
    <property type="entry name" value="HEXAPEP_TRANSFERASES"/>
    <property type="match status" value="1"/>
</dbReference>
<dbReference type="Proteomes" id="UP000590811">
    <property type="component" value="Unassembled WGS sequence"/>
</dbReference>
<evidence type="ECO:0000313" key="4">
    <source>
        <dbReference type="EMBL" id="RKT79770.1"/>
    </source>
</evidence>
<comment type="caution">
    <text evidence="4">The sequence shown here is derived from an EMBL/GenBank/DDBJ whole genome shotgun (WGS) entry which is preliminary data.</text>
</comment>
<accession>A0A495XYU4</accession>
<dbReference type="SUPFAM" id="SSF51161">
    <property type="entry name" value="Trimeric LpxA-like enzymes"/>
    <property type="match status" value="1"/>
</dbReference>
<name>A0A495XYU4_9MICO</name>
<dbReference type="RefSeq" id="WP_276330710.1">
    <property type="nucleotide sequence ID" value="NZ_JACHVT010000005.1"/>
</dbReference>
<dbReference type="PANTHER" id="PTHR23416">
    <property type="entry name" value="SIALIC ACID SYNTHASE-RELATED"/>
    <property type="match status" value="1"/>
</dbReference>
<dbReference type="InterPro" id="IPR011004">
    <property type="entry name" value="Trimer_LpxA-like_sf"/>
</dbReference>
<reference evidence="3 6" key="2">
    <citation type="submission" date="2020-08" db="EMBL/GenBank/DDBJ databases">
        <title>Genomic Encyclopedia of Type Strains, Phase IV (KMG-V): Genome sequencing to study the core and pangenomes of soil and plant-associated prokaryotes.</title>
        <authorList>
            <person name="Whitman W."/>
        </authorList>
    </citation>
    <scope>NUCLEOTIDE SEQUENCE [LARGE SCALE GENOMIC DNA]</scope>
    <source>
        <strain evidence="3 6">B3ACCR2</strain>
    </source>
</reference>
<dbReference type="Proteomes" id="UP000278440">
    <property type="component" value="Unassembled WGS sequence"/>
</dbReference>
<keyword evidence="3" id="KW-0012">Acyltransferase</keyword>
<dbReference type="Pfam" id="PF14602">
    <property type="entry name" value="Hexapep_2"/>
    <property type="match status" value="1"/>
</dbReference>
<dbReference type="GO" id="GO:0008925">
    <property type="term" value="F:maltose O-acetyltransferase activity"/>
    <property type="evidence" value="ECO:0007669"/>
    <property type="project" value="UniProtKB-EC"/>
</dbReference>
<dbReference type="Gene3D" id="2.160.10.10">
    <property type="entry name" value="Hexapeptide repeat proteins"/>
    <property type="match status" value="1"/>
</dbReference>
<reference evidence="4 5" key="1">
    <citation type="submission" date="2018-10" db="EMBL/GenBank/DDBJ databases">
        <title>Sequencing the genomes of 1000 actinobacteria strains.</title>
        <authorList>
            <person name="Klenk H.-P."/>
        </authorList>
    </citation>
    <scope>NUCLEOTIDE SEQUENCE [LARGE SCALE GENOMIC DNA]</scope>
    <source>
        <strain evidence="4 5">DSM 44267</strain>
    </source>
</reference>
<dbReference type="InterPro" id="IPR001451">
    <property type="entry name" value="Hexapep"/>
</dbReference>
<organism evidence="4 5">
    <name type="scientific">Terracoccus luteus</name>
    <dbReference type="NCBI Taxonomy" id="53356"/>
    <lineage>
        <taxon>Bacteria</taxon>
        <taxon>Bacillati</taxon>
        <taxon>Actinomycetota</taxon>
        <taxon>Actinomycetes</taxon>
        <taxon>Micrococcales</taxon>
        <taxon>Intrasporangiaceae</taxon>
        <taxon>Terracoccus</taxon>
    </lineage>
</organism>
<gene>
    <name evidence="4" type="ORF">DFJ68_3248</name>
    <name evidence="3" type="ORF">FHW14_002552</name>
</gene>
<dbReference type="InterPro" id="IPR018357">
    <property type="entry name" value="Hexapep_transf_CS"/>
</dbReference>
<keyword evidence="5" id="KW-1185">Reference proteome</keyword>
<evidence type="ECO:0000313" key="5">
    <source>
        <dbReference type="Proteomes" id="UP000278440"/>
    </source>
</evidence>
<evidence type="ECO:0000256" key="1">
    <source>
        <dbReference type="ARBA" id="ARBA00022679"/>
    </source>
</evidence>
<dbReference type="EMBL" id="JACHVT010000005">
    <property type="protein sequence ID" value="MBB2987369.1"/>
    <property type="molecule type" value="Genomic_DNA"/>
</dbReference>